<dbReference type="EMBL" id="HACG01019274">
    <property type="protein sequence ID" value="CEK66139.1"/>
    <property type="molecule type" value="Transcribed_RNA"/>
</dbReference>
<protein>
    <submittedName>
        <fullName evidence="2">Uncharacterized protein</fullName>
    </submittedName>
</protein>
<feature type="non-terminal residue" evidence="2">
    <location>
        <position position="74"/>
    </location>
</feature>
<feature type="compositionally biased region" description="Polar residues" evidence="1">
    <location>
        <begin position="22"/>
        <end position="38"/>
    </location>
</feature>
<feature type="region of interest" description="Disordered" evidence="1">
    <location>
        <begin position="1"/>
        <end position="74"/>
    </location>
</feature>
<dbReference type="AlphaFoldDB" id="A0A0B6ZC20"/>
<feature type="compositionally biased region" description="Polar residues" evidence="1">
    <location>
        <begin position="1"/>
        <end position="10"/>
    </location>
</feature>
<proteinExistence type="predicted"/>
<gene>
    <name evidence="2" type="primary">ORF57452</name>
</gene>
<feature type="compositionally biased region" description="Polar residues" evidence="1">
    <location>
        <begin position="60"/>
        <end position="74"/>
    </location>
</feature>
<evidence type="ECO:0000256" key="1">
    <source>
        <dbReference type="SAM" id="MobiDB-lite"/>
    </source>
</evidence>
<organism evidence="2">
    <name type="scientific">Arion vulgaris</name>
    <dbReference type="NCBI Taxonomy" id="1028688"/>
    <lineage>
        <taxon>Eukaryota</taxon>
        <taxon>Metazoa</taxon>
        <taxon>Spiralia</taxon>
        <taxon>Lophotrochozoa</taxon>
        <taxon>Mollusca</taxon>
        <taxon>Gastropoda</taxon>
        <taxon>Heterobranchia</taxon>
        <taxon>Euthyneura</taxon>
        <taxon>Panpulmonata</taxon>
        <taxon>Eupulmonata</taxon>
        <taxon>Stylommatophora</taxon>
        <taxon>Helicina</taxon>
        <taxon>Arionoidea</taxon>
        <taxon>Arionidae</taxon>
        <taxon>Arion</taxon>
    </lineage>
</organism>
<name>A0A0B6ZC20_9EUPU</name>
<evidence type="ECO:0000313" key="2">
    <source>
        <dbReference type="EMBL" id="CEK66139.1"/>
    </source>
</evidence>
<reference evidence="2" key="1">
    <citation type="submission" date="2014-12" db="EMBL/GenBank/DDBJ databases">
        <title>Insight into the proteome of Arion vulgaris.</title>
        <authorList>
            <person name="Aradska J."/>
            <person name="Bulat T."/>
            <person name="Smidak R."/>
            <person name="Sarate P."/>
            <person name="Gangsoo J."/>
            <person name="Sialana F."/>
            <person name="Bilban M."/>
            <person name="Lubec G."/>
        </authorList>
    </citation>
    <scope>NUCLEOTIDE SEQUENCE</scope>
    <source>
        <tissue evidence="2">Skin</tissue>
    </source>
</reference>
<feature type="non-terminal residue" evidence="2">
    <location>
        <position position="1"/>
    </location>
</feature>
<sequence length="74" mass="8039">QSASAANSGKKNIAGEQVAATERNSSSPYSKTPSNLRKSITDLRRRTLPVFETEEDSKAIPNTEQRQDVTTTTA</sequence>
<accession>A0A0B6ZC20</accession>